<dbReference type="PANTHER" id="PTHR43280">
    <property type="entry name" value="ARAC-FAMILY TRANSCRIPTIONAL REGULATOR"/>
    <property type="match status" value="1"/>
</dbReference>
<proteinExistence type="predicted"/>
<organism evidence="5 6">
    <name type="scientific">Candidatus Acetatifactor stercoripullorum</name>
    <dbReference type="NCBI Taxonomy" id="2838414"/>
    <lineage>
        <taxon>Bacteria</taxon>
        <taxon>Bacillati</taxon>
        <taxon>Bacillota</taxon>
        <taxon>Clostridia</taxon>
        <taxon>Lachnospirales</taxon>
        <taxon>Lachnospiraceae</taxon>
        <taxon>Acetatifactor</taxon>
    </lineage>
</organism>
<gene>
    <name evidence="5" type="ORF">H9742_04550</name>
</gene>
<dbReference type="Pfam" id="PF12833">
    <property type="entry name" value="HTH_18"/>
    <property type="match status" value="1"/>
</dbReference>
<dbReference type="InterPro" id="IPR009057">
    <property type="entry name" value="Homeodomain-like_sf"/>
</dbReference>
<dbReference type="SUPFAM" id="SSF46689">
    <property type="entry name" value="Homeodomain-like"/>
    <property type="match status" value="2"/>
</dbReference>
<dbReference type="PANTHER" id="PTHR43280:SF28">
    <property type="entry name" value="HTH-TYPE TRANSCRIPTIONAL ACTIVATOR RHAS"/>
    <property type="match status" value="1"/>
</dbReference>
<evidence type="ECO:0000256" key="2">
    <source>
        <dbReference type="ARBA" id="ARBA00023125"/>
    </source>
</evidence>
<dbReference type="Pfam" id="PF02311">
    <property type="entry name" value="AraC_binding"/>
    <property type="match status" value="1"/>
</dbReference>
<dbReference type="SMART" id="SM00342">
    <property type="entry name" value="HTH_ARAC"/>
    <property type="match status" value="1"/>
</dbReference>
<dbReference type="InterPro" id="IPR014710">
    <property type="entry name" value="RmlC-like_jellyroll"/>
</dbReference>
<dbReference type="InterPro" id="IPR020449">
    <property type="entry name" value="Tscrpt_reg_AraC-type_HTH"/>
</dbReference>
<dbReference type="PROSITE" id="PS01124">
    <property type="entry name" value="HTH_ARAC_FAMILY_2"/>
    <property type="match status" value="1"/>
</dbReference>
<dbReference type="CDD" id="cd02208">
    <property type="entry name" value="cupin_RmlC-like"/>
    <property type="match status" value="1"/>
</dbReference>
<dbReference type="GO" id="GO:0003700">
    <property type="term" value="F:DNA-binding transcription factor activity"/>
    <property type="evidence" value="ECO:0007669"/>
    <property type="project" value="InterPro"/>
</dbReference>
<dbReference type="SUPFAM" id="SSF51215">
    <property type="entry name" value="Regulatory protein AraC"/>
    <property type="match status" value="1"/>
</dbReference>
<evidence type="ECO:0000313" key="5">
    <source>
        <dbReference type="EMBL" id="HIW80792.1"/>
    </source>
</evidence>
<feature type="domain" description="HTH araC/xylS-type" evidence="4">
    <location>
        <begin position="202"/>
        <end position="300"/>
    </location>
</feature>
<evidence type="ECO:0000313" key="6">
    <source>
        <dbReference type="Proteomes" id="UP000824265"/>
    </source>
</evidence>
<reference evidence="5" key="1">
    <citation type="journal article" date="2021" name="PeerJ">
        <title>Extensive microbial diversity within the chicken gut microbiome revealed by metagenomics and culture.</title>
        <authorList>
            <person name="Gilroy R."/>
            <person name="Ravi A."/>
            <person name="Getino M."/>
            <person name="Pursley I."/>
            <person name="Horton D.L."/>
            <person name="Alikhan N.F."/>
            <person name="Baker D."/>
            <person name="Gharbi K."/>
            <person name="Hall N."/>
            <person name="Watson M."/>
            <person name="Adriaenssens E.M."/>
            <person name="Foster-Nyarko E."/>
            <person name="Jarju S."/>
            <person name="Secka A."/>
            <person name="Antonio M."/>
            <person name="Oren A."/>
            <person name="Chaudhuri R.R."/>
            <person name="La Ragione R."/>
            <person name="Hildebrand F."/>
            <person name="Pallen M.J."/>
        </authorList>
    </citation>
    <scope>NUCLEOTIDE SEQUENCE</scope>
    <source>
        <strain evidence="5">CHK195-6426</strain>
    </source>
</reference>
<sequence>MSLSYCTCTTDTQGRELAEHGSALFPIACYEENIPENAVPFEAVPWHWHEEWEAILVKKGTAIVSAEFEKYTLKEGQGIFVNSGVLHEVHMEKGLCCHTRSIVFHPRLVGGTIDSILWQKYLQPLLQNTLLKSVCLDGFSPWHKDALRAIEDAWESVTAEFEGYEFFARNALSCLVLLLKKHCTSFQSSLSEGRLRNTERIKIMLQFIHRHYAEELTTSLIAKSAMISESECLRCFHAAIGTTPIQYVRQFRIQKAAELLCLSQKKAGDIGAECGFEDSSYFTKIFREIKGCTPGEYRKQNAHAIQTK</sequence>
<dbReference type="PRINTS" id="PR00032">
    <property type="entry name" value="HTHARAC"/>
</dbReference>
<dbReference type="AlphaFoldDB" id="A0A9D1R4E1"/>
<name>A0A9D1R4E1_9FIRM</name>
<dbReference type="Proteomes" id="UP000824265">
    <property type="component" value="Unassembled WGS sequence"/>
</dbReference>
<comment type="caution">
    <text evidence="5">The sequence shown here is derived from an EMBL/GenBank/DDBJ whole genome shotgun (WGS) entry which is preliminary data.</text>
</comment>
<evidence type="ECO:0000256" key="3">
    <source>
        <dbReference type="ARBA" id="ARBA00023163"/>
    </source>
</evidence>
<evidence type="ECO:0000259" key="4">
    <source>
        <dbReference type="PROSITE" id="PS01124"/>
    </source>
</evidence>
<keyword evidence="2" id="KW-0238">DNA-binding</keyword>
<dbReference type="InterPro" id="IPR003313">
    <property type="entry name" value="AraC-bd"/>
</dbReference>
<protein>
    <submittedName>
        <fullName evidence="5">AraC family transcriptional regulator</fullName>
    </submittedName>
</protein>
<dbReference type="Gene3D" id="1.10.10.60">
    <property type="entry name" value="Homeodomain-like"/>
    <property type="match status" value="2"/>
</dbReference>
<keyword evidence="1" id="KW-0805">Transcription regulation</keyword>
<dbReference type="EMBL" id="DXGH01000027">
    <property type="protein sequence ID" value="HIW80792.1"/>
    <property type="molecule type" value="Genomic_DNA"/>
</dbReference>
<accession>A0A9D1R4E1</accession>
<dbReference type="InterPro" id="IPR037923">
    <property type="entry name" value="HTH-like"/>
</dbReference>
<evidence type="ECO:0000256" key="1">
    <source>
        <dbReference type="ARBA" id="ARBA00023015"/>
    </source>
</evidence>
<dbReference type="GO" id="GO:0043565">
    <property type="term" value="F:sequence-specific DNA binding"/>
    <property type="evidence" value="ECO:0007669"/>
    <property type="project" value="InterPro"/>
</dbReference>
<reference evidence="5" key="2">
    <citation type="submission" date="2021-04" db="EMBL/GenBank/DDBJ databases">
        <authorList>
            <person name="Gilroy R."/>
        </authorList>
    </citation>
    <scope>NUCLEOTIDE SEQUENCE</scope>
    <source>
        <strain evidence="5">CHK195-6426</strain>
    </source>
</reference>
<dbReference type="InterPro" id="IPR018060">
    <property type="entry name" value="HTH_AraC"/>
</dbReference>
<keyword evidence="3" id="KW-0804">Transcription</keyword>
<dbReference type="Gene3D" id="2.60.120.10">
    <property type="entry name" value="Jelly Rolls"/>
    <property type="match status" value="1"/>
</dbReference>